<keyword evidence="1" id="KW-0732">Signal</keyword>
<comment type="caution">
    <text evidence="2">The sequence shown here is derived from an EMBL/GenBank/DDBJ whole genome shotgun (WGS) entry which is preliminary data.</text>
</comment>
<protein>
    <submittedName>
        <fullName evidence="2">Uncharacterized protein</fullName>
    </submittedName>
</protein>
<reference evidence="2" key="1">
    <citation type="submission" date="2013-11" db="EMBL/GenBank/DDBJ databases">
        <title>Genome sequence of the fusiform rust pathogen reveals effectors for host alternation and coevolution with pine.</title>
        <authorList>
            <consortium name="DOE Joint Genome Institute"/>
            <person name="Smith K."/>
            <person name="Pendleton A."/>
            <person name="Kubisiak T."/>
            <person name="Anderson C."/>
            <person name="Salamov A."/>
            <person name="Aerts A."/>
            <person name="Riley R."/>
            <person name="Clum A."/>
            <person name="Lindquist E."/>
            <person name="Ence D."/>
            <person name="Campbell M."/>
            <person name="Kronenberg Z."/>
            <person name="Feau N."/>
            <person name="Dhillon B."/>
            <person name="Hamelin R."/>
            <person name="Burleigh J."/>
            <person name="Smith J."/>
            <person name="Yandell M."/>
            <person name="Nelson C."/>
            <person name="Grigoriev I."/>
            <person name="Davis J."/>
        </authorList>
    </citation>
    <scope>NUCLEOTIDE SEQUENCE</scope>
    <source>
        <strain evidence="2">G11</strain>
    </source>
</reference>
<evidence type="ECO:0000256" key="1">
    <source>
        <dbReference type="SAM" id="SignalP"/>
    </source>
</evidence>
<dbReference type="AlphaFoldDB" id="A0A9P6NC15"/>
<dbReference type="Proteomes" id="UP000886653">
    <property type="component" value="Unassembled WGS sequence"/>
</dbReference>
<dbReference type="EMBL" id="MU167384">
    <property type="protein sequence ID" value="KAG0141497.1"/>
    <property type="molecule type" value="Genomic_DNA"/>
</dbReference>
<sequence>MLFKLFILLPLAAPLLALNPVYTDCRGGSLLTYCETTLDMGFASTTNDKFHRVTPAHEFFSFGVCKITYWTSAPLLQFSDTLGFKKVLKEIDHTCTQKNLTANPVFTNRTEFSGVFVGFVEPYNESVIAVQVNGFF</sequence>
<gene>
    <name evidence="2" type="ORF">CROQUDRAFT_663763</name>
</gene>
<keyword evidence="3" id="KW-1185">Reference proteome</keyword>
<feature type="chain" id="PRO_5040139967" evidence="1">
    <location>
        <begin position="18"/>
        <end position="136"/>
    </location>
</feature>
<evidence type="ECO:0000313" key="2">
    <source>
        <dbReference type="EMBL" id="KAG0141497.1"/>
    </source>
</evidence>
<organism evidence="2 3">
    <name type="scientific">Cronartium quercuum f. sp. fusiforme G11</name>
    <dbReference type="NCBI Taxonomy" id="708437"/>
    <lineage>
        <taxon>Eukaryota</taxon>
        <taxon>Fungi</taxon>
        <taxon>Dikarya</taxon>
        <taxon>Basidiomycota</taxon>
        <taxon>Pucciniomycotina</taxon>
        <taxon>Pucciniomycetes</taxon>
        <taxon>Pucciniales</taxon>
        <taxon>Coleosporiaceae</taxon>
        <taxon>Cronartium</taxon>
    </lineage>
</organism>
<proteinExistence type="predicted"/>
<accession>A0A9P6NC15</accession>
<name>A0A9P6NC15_9BASI</name>
<evidence type="ECO:0000313" key="3">
    <source>
        <dbReference type="Proteomes" id="UP000886653"/>
    </source>
</evidence>
<dbReference type="OrthoDB" id="10397213at2759"/>
<feature type="signal peptide" evidence="1">
    <location>
        <begin position="1"/>
        <end position="17"/>
    </location>
</feature>